<evidence type="ECO:0000313" key="1">
    <source>
        <dbReference type="EMBL" id="TQD72445.1"/>
    </source>
</evidence>
<reference evidence="1 2" key="1">
    <citation type="journal article" date="2019" name="G3 (Bethesda)">
        <title>Sequencing of a Wild Apple (Malus baccata) Genome Unravels the Differences Between Cultivated and Wild Apple Species Regarding Disease Resistance and Cold Tolerance.</title>
        <authorList>
            <person name="Chen X."/>
        </authorList>
    </citation>
    <scope>NUCLEOTIDE SEQUENCE [LARGE SCALE GENOMIC DNA]</scope>
    <source>
        <strain evidence="2">cv. Shandingzi</strain>
        <tissue evidence="1">Leaves</tissue>
    </source>
</reference>
<dbReference type="AlphaFoldDB" id="A0A540KDZ0"/>
<sequence length="120" mass="13332">MLDGSRSNFYANFNLQFCRVGFSGLWKNVEFVKLGLLDFEVAGKRGRGRPPRARVLKTEVAEEKPVKAFWVFNLHALPSKIHLTALTILQAKAIHGLFNLSLLPHPLPFNKNSTATAAAS</sequence>
<name>A0A540KDZ0_MALBA</name>
<comment type="caution">
    <text evidence="1">The sequence shown here is derived from an EMBL/GenBank/DDBJ whole genome shotgun (WGS) entry which is preliminary data.</text>
</comment>
<proteinExistence type="predicted"/>
<evidence type="ECO:0000313" key="2">
    <source>
        <dbReference type="Proteomes" id="UP000315295"/>
    </source>
</evidence>
<protein>
    <submittedName>
        <fullName evidence="1">Uncharacterized protein</fullName>
    </submittedName>
</protein>
<dbReference type="EMBL" id="VIEB01001406">
    <property type="protein sequence ID" value="TQD72445.1"/>
    <property type="molecule type" value="Genomic_DNA"/>
</dbReference>
<dbReference type="Proteomes" id="UP000315295">
    <property type="component" value="Unassembled WGS sequence"/>
</dbReference>
<accession>A0A540KDZ0</accession>
<keyword evidence="2" id="KW-1185">Reference proteome</keyword>
<gene>
    <name evidence="1" type="ORF">C1H46_042022</name>
</gene>
<organism evidence="1 2">
    <name type="scientific">Malus baccata</name>
    <name type="common">Siberian crab apple</name>
    <name type="synonym">Pyrus baccata</name>
    <dbReference type="NCBI Taxonomy" id="106549"/>
    <lineage>
        <taxon>Eukaryota</taxon>
        <taxon>Viridiplantae</taxon>
        <taxon>Streptophyta</taxon>
        <taxon>Embryophyta</taxon>
        <taxon>Tracheophyta</taxon>
        <taxon>Spermatophyta</taxon>
        <taxon>Magnoliopsida</taxon>
        <taxon>eudicotyledons</taxon>
        <taxon>Gunneridae</taxon>
        <taxon>Pentapetalae</taxon>
        <taxon>rosids</taxon>
        <taxon>fabids</taxon>
        <taxon>Rosales</taxon>
        <taxon>Rosaceae</taxon>
        <taxon>Amygdaloideae</taxon>
        <taxon>Maleae</taxon>
        <taxon>Malus</taxon>
    </lineage>
</organism>